<proteinExistence type="predicted"/>
<evidence type="ECO:0000313" key="1">
    <source>
        <dbReference type="EMBL" id="QHT33942.1"/>
    </source>
</evidence>
<accession>A0A6C0EYU0</accession>
<dbReference type="SUPFAM" id="SSF51197">
    <property type="entry name" value="Clavaminate synthase-like"/>
    <property type="match status" value="1"/>
</dbReference>
<reference evidence="1" key="1">
    <citation type="journal article" date="2020" name="Nature">
        <title>Giant virus diversity and host interactions through global metagenomics.</title>
        <authorList>
            <person name="Schulz F."/>
            <person name="Roux S."/>
            <person name="Paez-Espino D."/>
            <person name="Jungbluth S."/>
            <person name="Walsh D.A."/>
            <person name="Denef V.J."/>
            <person name="McMahon K.D."/>
            <person name="Konstantinidis K.T."/>
            <person name="Eloe-Fadrosh E.A."/>
            <person name="Kyrpides N.C."/>
            <person name="Woyke T."/>
        </authorList>
    </citation>
    <scope>NUCLEOTIDE SEQUENCE</scope>
    <source>
        <strain evidence="1">GVMAG-M-3300009161-52</strain>
    </source>
</reference>
<dbReference type="EMBL" id="MN738981">
    <property type="protein sequence ID" value="QHT33942.1"/>
    <property type="molecule type" value="Genomic_DNA"/>
</dbReference>
<name>A0A6C0EYU0_9ZZZZ</name>
<organism evidence="1">
    <name type="scientific">viral metagenome</name>
    <dbReference type="NCBI Taxonomy" id="1070528"/>
    <lineage>
        <taxon>unclassified sequences</taxon>
        <taxon>metagenomes</taxon>
        <taxon>organismal metagenomes</taxon>
    </lineage>
</organism>
<protein>
    <submittedName>
        <fullName evidence="1">Uncharacterized protein</fullName>
    </submittedName>
</protein>
<sequence length="237" mass="28012">MNIIEKSVTDVLKNELKKLQTEQLSHFSSGTTLINHKLLYCNKWAVNKYEYLVELLKNESPYLKDAFEKYTLLQINFINAPPDCTDQLFHIDYLGDSISFFIPLVELSDLNGTEYLFFHDKENYMKYFPLMLEMSDKYFSRPEAKDYMESKGFQCGVDYEFRCANSDPFALIEMPNYVYHRGQKNKTNHSRMMLNILLSINNAYEYPTDEIITDSEVDEAQRFDYILKKRMMVGVMN</sequence>
<dbReference type="AlphaFoldDB" id="A0A6C0EYU0"/>